<reference evidence="1 2" key="1">
    <citation type="submission" date="2016-11" db="EMBL/GenBank/DDBJ databases">
        <title>The macronuclear genome of Stentor coeruleus: a giant cell with tiny introns.</title>
        <authorList>
            <person name="Slabodnick M."/>
            <person name="Ruby J.G."/>
            <person name="Reiff S.B."/>
            <person name="Swart E.C."/>
            <person name="Gosai S."/>
            <person name="Prabakaran S."/>
            <person name="Witkowska E."/>
            <person name="Larue G.E."/>
            <person name="Fisher S."/>
            <person name="Freeman R.M."/>
            <person name="Gunawardena J."/>
            <person name="Chu W."/>
            <person name="Stover N.A."/>
            <person name="Gregory B.D."/>
            <person name="Nowacki M."/>
            <person name="Derisi J."/>
            <person name="Roy S.W."/>
            <person name="Marshall W.F."/>
            <person name="Sood P."/>
        </authorList>
    </citation>
    <scope>NUCLEOTIDE SEQUENCE [LARGE SCALE GENOMIC DNA]</scope>
    <source>
        <strain evidence="1">WM001</strain>
    </source>
</reference>
<keyword evidence="2" id="KW-1185">Reference proteome</keyword>
<gene>
    <name evidence="1" type="ORF">SteCoe_20769</name>
</gene>
<accession>A0A1R2BR21</accession>
<dbReference type="OrthoDB" id="10385417at2759"/>
<sequence length="632" mass="74028">MDERYKLAILRLPENAYYLWVKYLSESYRREHIDENPEELLSIALFHTHPTGASTPNKTKLQKLEEIIIDLFLLSSHDLLDQFEESSVPLEYKLDLMKKAKKKGADILYYRFVLRALINSHKHARELLHLDRDEELEAVHHLYREKNSNPQINFELGVWKSIEDKHAEAAYHFTELYKTLPSNYTAKGDPGKICTLTIEKLKGYLGIFPEKMEMEQDESYARELFHYSKELDGKRRVHRDQTDVQEGVDLDMLNQNLDIIKSRIEQDSLGDQFLRAKKLLKAAVRESKHYAGIARKIFEDILSRITESDLHFWTDCLYGCSILTPFEETPSEKYYETLREIMDSFGFPSIKEWTYLLALNIQHPGFTKFLLNCRVMQMPDDITNLANFVDKIIKMSSVEEPYSSDFLSEVYLDFLDSIEKCEIKSLSKLIEYLQQASICKKISRWLFTAVRVLKFIHKERQTEADTLYSYFELISFENDFIIDIPTDIDYKIKTGVHDYSKLVRLTKSAIGRTKKLLPDAYNDYFLGNIFLLEEKFNLAVKEYLKAARIIEGAKFSKRLIYSVMKVGALFEGIILYQLADPDYSLEKTKSIFGSFPLQKFLFTFIVDIDMLEFIIEQNKGREDIVEILVISK</sequence>
<evidence type="ECO:0000313" key="1">
    <source>
        <dbReference type="EMBL" id="OMJ79259.1"/>
    </source>
</evidence>
<evidence type="ECO:0000313" key="2">
    <source>
        <dbReference type="Proteomes" id="UP000187209"/>
    </source>
</evidence>
<name>A0A1R2BR21_9CILI</name>
<dbReference type="Proteomes" id="UP000187209">
    <property type="component" value="Unassembled WGS sequence"/>
</dbReference>
<organism evidence="1 2">
    <name type="scientific">Stentor coeruleus</name>
    <dbReference type="NCBI Taxonomy" id="5963"/>
    <lineage>
        <taxon>Eukaryota</taxon>
        <taxon>Sar</taxon>
        <taxon>Alveolata</taxon>
        <taxon>Ciliophora</taxon>
        <taxon>Postciliodesmatophora</taxon>
        <taxon>Heterotrichea</taxon>
        <taxon>Heterotrichida</taxon>
        <taxon>Stentoridae</taxon>
        <taxon>Stentor</taxon>
    </lineage>
</organism>
<protein>
    <submittedName>
        <fullName evidence="1">Uncharacterized protein</fullName>
    </submittedName>
</protein>
<dbReference type="AlphaFoldDB" id="A0A1R2BR21"/>
<proteinExistence type="predicted"/>
<dbReference type="EMBL" id="MPUH01000480">
    <property type="protein sequence ID" value="OMJ79259.1"/>
    <property type="molecule type" value="Genomic_DNA"/>
</dbReference>
<comment type="caution">
    <text evidence="1">The sequence shown here is derived from an EMBL/GenBank/DDBJ whole genome shotgun (WGS) entry which is preliminary data.</text>
</comment>